<dbReference type="GeneID" id="117576052"/>
<dbReference type="RefSeq" id="XP_034116474.2">
    <property type="nucleotide sequence ID" value="XM_034260583.2"/>
</dbReference>
<gene>
    <name evidence="3" type="primary">LOC117576052</name>
</gene>
<keyword evidence="2" id="KW-1185">Reference proteome</keyword>
<feature type="region of interest" description="Disordered" evidence="1">
    <location>
        <begin position="104"/>
        <end position="130"/>
    </location>
</feature>
<protein>
    <submittedName>
        <fullName evidence="3">Uncharacterized protein LOC117576052</fullName>
    </submittedName>
</protein>
<sequence>MSQTPCGKCTACPCSTASKKDNRAAEQQRPPPKIDCQCATRRQQSPTAPVQAPLADTITCVRPKPEPVRQVPMEERCTCRIKPDPVQCECPAPAQPPERTAQEVRAAAAPPTHQQVICGQQPQSQYHQPPQYTPVAAAQCGHCRAQKKKKKCIIQ</sequence>
<dbReference type="AlphaFoldDB" id="A0A6P8XTF4"/>
<evidence type="ECO:0000313" key="3">
    <source>
        <dbReference type="RefSeq" id="XP_034116474.2"/>
    </source>
</evidence>
<evidence type="ECO:0000256" key="1">
    <source>
        <dbReference type="SAM" id="MobiDB-lite"/>
    </source>
</evidence>
<feature type="compositionally biased region" description="Low complexity" evidence="1">
    <location>
        <begin position="120"/>
        <end position="130"/>
    </location>
</feature>
<proteinExistence type="predicted"/>
<name>A0A6P8XTF4_DROAB</name>
<dbReference type="Proteomes" id="UP000515160">
    <property type="component" value="Chromosome 2R"/>
</dbReference>
<dbReference type="OrthoDB" id="7844758at2759"/>
<reference evidence="3" key="1">
    <citation type="submission" date="2025-08" db="UniProtKB">
        <authorList>
            <consortium name="RefSeq"/>
        </authorList>
    </citation>
    <scope>IDENTIFICATION</scope>
    <source>
        <strain evidence="3">15112-1751.03</strain>
        <tissue evidence="3">Whole Adult</tissue>
    </source>
</reference>
<organism evidence="2 3">
    <name type="scientific">Drosophila albomicans</name>
    <name type="common">Fruit fly</name>
    <dbReference type="NCBI Taxonomy" id="7291"/>
    <lineage>
        <taxon>Eukaryota</taxon>
        <taxon>Metazoa</taxon>
        <taxon>Ecdysozoa</taxon>
        <taxon>Arthropoda</taxon>
        <taxon>Hexapoda</taxon>
        <taxon>Insecta</taxon>
        <taxon>Pterygota</taxon>
        <taxon>Neoptera</taxon>
        <taxon>Endopterygota</taxon>
        <taxon>Diptera</taxon>
        <taxon>Brachycera</taxon>
        <taxon>Muscomorpha</taxon>
        <taxon>Ephydroidea</taxon>
        <taxon>Drosophilidae</taxon>
        <taxon>Drosophila</taxon>
    </lineage>
</organism>
<evidence type="ECO:0000313" key="2">
    <source>
        <dbReference type="Proteomes" id="UP000515160"/>
    </source>
</evidence>
<accession>A0A6P8XTF4</accession>
<feature type="region of interest" description="Disordered" evidence="1">
    <location>
        <begin position="1"/>
        <end position="51"/>
    </location>
</feature>